<comment type="subcellular location">
    <subcellularLocation>
        <location evidence="1">Nucleus</location>
    </subcellularLocation>
</comment>
<name>A0A9D4FN38_DREPO</name>
<protein>
    <recommendedName>
        <fullName evidence="6">Nucleoporin Nup159/Nup146 N-terminal domain-containing protein</fullName>
    </recommendedName>
</protein>
<feature type="region of interest" description="Disordered" evidence="5">
    <location>
        <begin position="1109"/>
        <end position="1276"/>
    </location>
</feature>
<dbReference type="SMART" id="SM00320">
    <property type="entry name" value="WD40"/>
    <property type="match status" value="2"/>
</dbReference>
<dbReference type="GO" id="GO:0006606">
    <property type="term" value="P:protein import into nucleus"/>
    <property type="evidence" value="ECO:0007669"/>
    <property type="project" value="TreeGrafter"/>
</dbReference>
<reference evidence="7" key="2">
    <citation type="submission" date="2020-11" db="EMBL/GenBank/DDBJ databases">
        <authorList>
            <person name="McCartney M.A."/>
            <person name="Auch B."/>
            <person name="Kono T."/>
            <person name="Mallez S."/>
            <person name="Becker A."/>
            <person name="Gohl D.M."/>
            <person name="Silverstein K.A.T."/>
            <person name="Koren S."/>
            <person name="Bechman K.B."/>
            <person name="Herman A."/>
            <person name="Abrahante J.E."/>
            <person name="Garbe J."/>
        </authorList>
    </citation>
    <scope>NUCLEOTIDE SEQUENCE</scope>
    <source>
        <strain evidence="7">Duluth1</strain>
        <tissue evidence="7">Whole animal</tissue>
    </source>
</reference>
<dbReference type="GO" id="GO:0006405">
    <property type="term" value="P:RNA export from nucleus"/>
    <property type="evidence" value="ECO:0007669"/>
    <property type="project" value="TreeGrafter"/>
</dbReference>
<reference evidence="7" key="1">
    <citation type="journal article" date="2019" name="bioRxiv">
        <title>The Genome of the Zebra Mussel, Dreissena polymorpha: A Resource for Invasive Species Research.</title>
        <authorList>
            <person name="McCartney M.A."/>
            <person name="Auch B."/>
            <person name="Kono T."/>
            <person name="Mallez S."/>
            <person name="Zhang Y."/>
            <person name="Obille A."/>
            <person name="Becker A."/>
            <person name="Abrahante J.E."/>
            <person name="Garbe J."/>
            <person name="Badalamenti J.P."/>
            <person name="Herman A."/>
            <person name="Mangelson H."/>
            <person name="Liachko I."/>
            <person name="Sullivan S."/>
            <person name="Sone E.D."/>
            <person name="Koren S."/>
            <person name="Silverstein K.A.T."/>
            <person name="Beckman K.B."/>
            <person name="Gohl D.M."/>
        </authorList>
    </citation>
    <scope>NUCLEOTIDE SEQUENCE</scope>
    <source>
        <strain evidence="7">Duluth1</strain>
        <tissue evidence="7">Whole animal</tissue>
    </source>
</reference>
<sequence>MAEDVVDRDTKDFQFRQLCKFRVSSSPTALPKQRFSLLAVSSAFGLTFIGNGTGFSVYRNQHFLDKDKEHSIDRLNHIVTDCPSLARVDVGQEVSHVALSCDDFTIAIATTSQLGVTIHLYDIRNFAQKVTGNVSPFHSFTEVVPGPIRDLAWNPGEAATLAVVHSNGQIDVFTDMRRRASLSSAKANCMSWSPKGRQLVVGRKDGALMQYDADLNEKRKWDKPPKLTQDGLEAINIVWLSTYSFIVAFAPPSLDGTQPCVIQINGSKEGPIQYSIFEDICFGTGEDREAKYHFIFMSPWNLVVATSNNSTEVGVVGQHLDGSSWERWSLDDSHRAECPLTDEYADTYPVGFAVDYSSHEQIPLEDDKFHRAEPILLLLTTDGLLIPYHMLYLHTNAQAITSPPRPLTAEGLRLSAGPQSAPIKPPAVGNQSTVAVTGAGIQLIFGAGSTPGLSIGAGSQSLFGPAKPPLFGAGNQPVASPAQPPIFGVLNQSKPASGTLPGFGVTNQASSTASGFPVVESAGLTNRSGASAAFSFNPSNASTPVAQPGLTNTNLLLGTGSAALKIPTTTSSGTTGSAFGTAGSASAFPSTQPATTLSFGSFAARFDNDAGKASGGANSFSFMPSAPQGTSGGFGGNTASGAHVSSGQSGTMASLLNPPVSGASRGVSHQRDAPLDEPRSPTEAPPPPYPSGRASPQSPRYSPTQGQTDLTPGATDQVEMQFSQTIRDEIQHFEREMAELRARAAGVDVRVGSREEMTQLRAQTQDMQAFSDEIRRTVQDQSQEVQGERSLCLDLFSQVEECRRRRQLNTDPKYLHLLKTCALDPGSAERLRHLQQQYQLLDQGLRDVDLILDTQWEEYQNRKKNKTAMPTNDALYRVVKSNHNLITAQKVKLRQLEERLKQLKLYNQTSSWSNTSIATNNDVSELSNLADTLLSGSPIKSSSSHCSVKEERKVSRNKMEKLREHLMSRNVPTVRSTKPGNLSVLTIPDHQLGTGRSTTDGANGATYGDTARSGAGEFVRMFERDVDVMAQRKPPKDNSKSQSKNQPVTSQSNKGGDPKGFFQGILDKGKKVMEKGQQLIMPKDPATSKPGQMKPAIPAVTIGQALQPKPEAKNGQPLSGTLKGQPPSVPPFSAPQLGHTMTRIPKNQPQFEAPKKQPPAVAPKPGSQFGVQQIQTLGGGAKLPPSGLASGDSGMPLQVTKVKRLNDIEFEDVTPSGSENDAVETSSEDDEYDEEEDSSEGNGFGAQYKLTGDSQGFSSGNWEEARSLSNWEFHAR</sequence>
<feature type="compositionally biased region" description="Polar residues" evidence="5">
    <location>
        <begin position="1252"/>
        <end position="1261"/>
    </location>
</feature>
<dbReference type="PANTHER" id="PTHR23193">
    <property type="entry name" value="NUCLEAR PORE COMPLEX PROTEIN NUP"/>
    <property type="match status" value="1"/>
</dbReference>
<evidence type="ECO:0000256" key="2">
    <source>
        <dbReference type="ARBA" id="ARBA00022448"/>
    </source>
</evidence>
<gene>
    <name evidence="7" type="ORF">DPMN_155512</name>
</gene>
<proteinExistence type="predicted"/>
<dbReference type="GO" id="GO:0008139">
    <property type="term" value="F:nuclear localization sequence binding"/>
    <property type="evidence" value="ECO:0007669"/>
    <property type="project" value="TreeGrafter"/>
</dbReference>
<dbReference type="Gene3D" id="2.130.10.10">
    <property type="entry name" value="YVTN repeat-like/Quinoprotein amine dehydrogenase"/>
    <property type="match status" value="1"/>
</dbReference>
<dbReference type="InterPro" id="IPR015943">
    <property type="entry name" value="WD40/YVTN_repeat-like_dom_sf"/>
</dbReference>
<dbReference type="EMBL" id="JAIWYP010000007">
    <property type="protein sequence ID" value="KAH3801850.1"/>
    <property type="molecule type" value="Genomic_DNA"/>
</dbReference>
<feature type="coiled-coil region" evidence="4">
    <location>
        <begin position="723"/>
        <end position="750"/>
    </location>
</feature>
<evidence type="ECO:0000313" key="8">
    <source>
        <dbReference type="Proteomes" id="UP000828390"/>
    </source>
</evidence>
<evidence type="ECO:0000313" key="7">
    <source>
        <dbReference type="EMBL" id="KAH3801850.1"/>
    </source>
</evidence>
<dbReference type="InterPro" id="IPR001680">
    <property type="entry name" value="WD40_rpt"/>
</dbReference>
<evidence type="ECO:0000256" key="1">
    <source>
        <dbReference type="ARBA" id="ARBA00004123"/>
    </source>
</evidence>
<organism evidence="7 8">
    <name type="scientific">Dreissena polymorpha</name>
    <name type="common">Zebra mussel</name>
    <name type="synonym">Mytilus polymorpha</name>
    <dbReference type="NCBI Taxonomy" id="45954"/>
    <lineage>
        <taxon>Eukaryota</taxon>
        <taxon>Metazoa</taxon>
        <taxon>Spiralia</taxon>
        <taxon>Lophotrochozoa</taxon>
        <taxon>Mollusca</taxon>
        <taxon>Bivalvia</taxon>
        <taxon>Autobranchia</taxon>
        <taxon>Heteroconchia</taxon>
        <taxon>Euheterodonta</taxon>
        <taxon>Imparidentia</taxon>
        <taxon>Neoheterodontei</taxon>
        <taxon>Myida</taxon>
        <taxon>Dreissenoidea</taxon>
        <taxon>Dreissenidae</taxon>
        <taxon>Dreissena</taxon>
    </lineage>
</organism>
<feature type="region of interest" description="Disordered" evidence="5">
    <location>
        <begin position="631"/>
        <end position="712"/>
    </location>
</feature>
<dbReference type="InterPro" id="IPR039462">
    <property type="entry name" value="Nup159/Nup146_N"/>
</dbReference>
<dbReference type="GO" id="GO:0005643">
    <property type="term" value="C:nuclear pore"/>
    <property type="evidence" value="ECO:0007669"/>
    <property type="project" value="TreeGrafter"/>
</dbReference>
<dbReference type="InterPro" id="IPR026054">
    <property type="entry name" value="Nucleoporin"/>
</dbReference>
<dbReference type="GO" id="GO:0017056">
    <property type="term" value="F:structural constituent of nuclear pore"/>
    <property type="evidence" value="ECO:0007669"/>
    <property type="project" value="TreeGrafter"/>
</dbReference>
<feature type="domain" description="Nucleoporin Nup159/Nup146 N-terminal" evidence="6">
    <location>
        <begin position="85"/>
        <end position="385"/>
    </location>
</feature>
<feature type="compositionally biased region" description="Acidic residues" evidence="5">
    <location>
        <begin position="1226"/>
        <end position="1239"/>
    </location>
</feature>
<evidence type="ECO:0000256" key="5">
    <source>
        <dbReference type="SAM" id="MobiDB-lite"/>
    </source>
</evidence>
<feature type="compositionally biased region" description="Polar residues" evidence="5">
    <location>
        <begin position="639"/>
        <end position="654"/>
    </location>
</feature>
<accession>A0A9D4FN38</accession>
<dbReference type="Pfam" id="PF16755">
    <property type="entry name" value="Beta-prop_NUP159_NUP214"/>
    <property type="match status" value="1"/>
</dbReference>
<evidence type="ECO:0000256" key="3">
    <source>
        <dbReference type="ARBA" id="ARBA00023242"/>
    </source>
</evidence>
<feature type="compositionally biased region" description="Polar residues" evidence="5">
    <location>
        <begin position="694"/>
        <end position="710"/>
    </location>
</feature>
<keyword evidence="4" id="KW-0175">Coiled coil</keyword>
<evidence type="ECO:0000259" key="6">
    <source>
        <dbReference type="Pfam" id="PF16755"/>
    </source>
</evidence>
<feature type="region of interest" description="Disordered" evidence="5">
    <location>
        <begin position="1031"/>
        <end position="1064"/>
    </location>
</feature>
<dbReference type="Proteomes" id="UP000828390">
    <property type="component" value="Unassembled WGS sequence"/>
</dbReference>
<keyword evidence="3" id="KW-0539">Nucleus</keyword>
<evidence type="ECO:0000256" key="4">
    <source>
        <dbReference type="SAM" id="Coils"/>
    </source>
</evidence>
<feature type="compositionally biased region" description="Basic and acidic residues" evidence="5">
    <location>
        <begin position="669"/>
        <end position="680"/>
    </location>
</feature>
<dbReference type="SUPFAM" id="SSF117289">
    <property type="entry name" value="Nucleoporin domain"/>
    <property type="match status" value="1"/>
</dbReference>
<dbReference type="AlphaFoldDB" id="A0A9D4FN38"/>
<feature type="region of interest" description="Disordered" evidence="5">
    <location>
        <begin position="973"/>
        <end position="1009"/>
    </location>
</feature>
<feature type="compositionally biased region" description="Polar residues" evidence="5">
    <location>
        <begin position="973"/>
        <end position="984"/>
    </location>
</feature>
<comment type="caution">
    <text evidence="7">The sequence shown here is derived from an EMBL/GenBank/DDBJ whole genome shotgun (WGS) entry which is preliminary data.</text>
</comment>
<keyword evidence="2" id="KW-0813">Transport</keyword>
<feature type="compositionally biased region" description="Polar residues" evidence="5">
    <location>
        <begin position="1040"/>
        <end position="1054"/>
    </location>
</feature>
<dbReference type="PANTHER" id="PTHR23193:SF46">
    <property type="entry name" value="NUCLEAR PORE COMPLEX PROTEIN NUP214"/>
    <property type="match status" value="1"/>
</dbReference>
<keyword evidence="8" id="KW-1185">Reference proteome</keyword>